<feature type="transmembrane region" description="Helical" evidence="2">
    <location>
        <begin position="59"/>
        <end position="80"/>
    </location>
</feature>
<keyword evidence="2" id="KW-0812">Transmembrane</keyword>
<organism evidence="3 4">
    <name type="scientific">Lepidopterella palustris CBS 459.81</name>
    <dbReference type="NCBI Taxonomy" id="1314670"/>
    <lineage>
        <taxon>Eukaryota</taxon>
        <taxon>Fungi</taxon>
        <taxon>Dikarya</taxon>
        <taxon>Ascomycota</taxon>
        <taxon>Pezizomycotina</taxon>
        <taxon>Dothideomycetes</taxon>
        <taxon>Pleosporomycetidae</taxon>
        <taxon>Mytilinidiales</taxon>
        <taxon>Argynnaceae</taxon>
        <taxon>Lepidopterella</taxon>
    </lineage>
</organism>
<accession>A0A8E2EJB3</accession>
<gene>
    <name evidence="3" type="ORF">K432DRAFT_287631</name>
</gene>
<feature type="region of interest" description="Disordered" evidence="1">
    <location>
        <begin position="204"/>
        <end position="316"/>
    </location>
</feature>
<proteinExistence type="predicted"/>
<evidence type="ECO:0000256" key="2">
    <source>
        <dbReference type="SAM" id="Phobius"/>
    </source>
</evidence>
<dbReference type="Proteomes" id="UP000250266">
    <property type="component" value="Unassembled WGS sequence"/>
</dbReference>
<dbReference type="OrthoDB" id="3254104at2759"/>
<evidence type="ECO:0000313" key="4">
    <source>
        <dbReference type="Proteomes" id="UP000250266"/>
    </source>
</evidence>
<feature type="compositionally biased region" description="Polar residues" evidence="1">
    <location>
        <begin position="234"/>
        <end position="263"/>
    </location>
</feature>
<reference evidence="3 4" key="1">
    <citation type="journal article" date="2016" name="Nat. Commun.">
        <title>Ectomycorrhizal ecology is imprinted in the genome of the dominant symbiotic fungus Cenococcum geophilum.</title>
        <authorList>
            <consortium name="DOE Joint Genome Institute"/>
            <person name="Peter M."/>
            <person name="Kohler A."/>
            <person name="Ohm R.A."/>
            <person name="Kuo A."/>
            <person name="Krutzmann J."/>
            <person name="Morin E."/>
            <person name="Arend M."/>
            <person name="Barry K.W."/>
            <person name="Binder M."/>
            <person name="Choi C."/>
            <person name="Clum A."/>
            <person name="Copeland A."/>
            <person name="Grisel N."/>
            <person name="Haridas S."/>
            <person name="Kipfer T."/>
            <person name="LaButti K."/>
            <person name="Lindquist E."/>
            <person name="Lipzen A."/>
            <person name="Maire R."/>
            <person name="Meier B."/>
            <person name="Mihaltcheva S."/>
            <person name="Molinier V."/>
            <person name="Murat C."/>
            <person name="Poggeler S."/>
            <person name="Quandt C.A."/>
            <person name="Sperisen C."/>
            <person name="Tritt A."/>
            <person name="Tisserant E."/>
            <person name="Crous P.W."/>
            <person name="Henrissat B."/>
            <person name="Nehls U."/>
            <person name="Egli S."/>
            <person name="Spatafora J.W."/>
            <person name="Grigoriev I.V."/>
            <person name="Martin F.M."/>
        </authorList>
    </citation>
    <scope>NUCLEOTIDE SEQUENCE [LARGE SCALE GENOMIC DNA]</scope>
    <source>
        <strain evidence="3 4">CBS 459.81</strain>
    </source>
</reference>
<feature type="transmembrane region" description="Helical" evidence="2">
    <location>
        <begin position="23"/>
        <end position="47"/>
    </location>
</feature>
<keyword evidence="2" id="KW-1133">Transmembrane helix</keyword>
<feature type="compositionally biased region" description="Basic and acidic residues" evidence="1">
    <location>
        <begin position="222"/>
        <end position="233"/>
    </location>
</feature>
<evidence type="ECO:0000313" key="3">
    <source>
        <dbReference type="EMBL" id="OCK85045.1"/>
    </source>
</evidence>
<dbReference type="AlphaFoldDB" id="A0A8E2EJB3"/>
<feature type="compositionally biased region" description="Basic and acidic residues" evidence="1">
    <location>
        <begin position="294"/>
        <end position="305"/>
    </location>
</feature>
<dbReference type="EMBL" id="KV744825">
    <property type="protein sequence ID" value="OCK85045.1"/>
    <property type="molecule type" value="Genomic_DNA"/>
</dbReference>
<evidence type="ECO:0000256" key="1">
    <source>
        <dbReference type="SAM" id="MobiDB-lite"/>
    </source>
</evidence>
<keyword evidence="4" id="KW-1185">Reference proteome</keyword>
<feature type="compositionally biased region" description="Basic and acidic residues" evidence="1">
    <location>
        <begin position="264"/>
        <end position="281"/>
    </location>
</feature>
<keyword evidence="2" id="KW-0472">Membrane</keyword>
<name>A0A8E2EJB3_9PEZI</name>
<feature type="transmembrane region" description="Helical" evidence="2">
    <location>
        <begin position="118"/>
        <end position="143"/>
    </location>
</feature>
<protein>
    <submittedName>
        <fullName evidence="3">Uncharacterized protein</fullName>
    </submittedName>
</protein>
<sequence length="316" mass="35519">MRSKNDAYRNLDSLNTERESVPWYWKLIAIAASWMILGGYLIIPALYDSDPKLRFSKGVLGIFVVALMTAGYSFTALLCFACRNEMFQAESIFLPSLASSALGLLTVLYNFLSSTRFVWNTAAIVSTVLAATSSILYGILLVWAHRRIVKIRATSTSQTNQMWSDSTFYSNFIQNMYPSVRTPAEGPLLTEDDLVNQQMAMLLMKSDPGPSPEASQSTFHIDLPEDREERERMQNSSELLATPSLSHQYSSRTRSATVNSQDRSAWERPGESLRGRSDIRPSRSQNTGGHSRAVSREERRREIELGRYPSSISQSS</sequence>
<feature type="transmembrane region" description="Helical" evidence="2">
    <location>
        <begin position="92"/>
        <end position="112"/>
    </location>
</feature>